<dbReference type="RefSeq" id="WP_062471734.1">
    <property type="nucleotide sequence ID" value="NZ_BBYN01000033.1"/>
</dbReference>
<dbReference type="KEGG" id="jda:BW727_100893"/>
<organism evidence="7 8">
    <name type="scientific">Jeotgalibaca dankookensis</name>
    <dbReference type="NCBI Taxonomy" id="708126"/>
    <lineage>
        <taxon>Bacteria</taxon>
        <taxon>Bacillati</taxon>
        <taxon>Bacillota</taxon>
        <taxon>Bacilli</taxon>
        <taxon>Lactobacillales</taxon>
        <taxon>Carnobacteriaceae</taxon>
        <taxon>Jeotgalibaca</taxon>
    </lineage>
</organism>
<dbReference type="EMBL" id="CP019728">
    <property type="protein sequence ID" value="AQS53286.1"/>
    <property type="molecule type" value="Genomic_DNA"/>
</dbReference>
<dbReference type="Gene3D" id="3.40.366.10">
    <property type="entry name" value="Malonyl-Coenzyme A Acyl Carrier Protein, domain 2"/>
    <property type="match status" value="1"/>
</dbReference>
<evidence type="ECO:0000256" key="2">
    <source>
        <dbReference type="ARBA" id="ARBA00023315"/>
    </source>
</evidence>
<dbReference type="InterPro" id="IPR001227">
    <property type="entry name" value="Ac_transferase_dom_sf"/>
</dbReference>
<name>A0A1S6IP20_9LACT</name>
<dbReference type="FunFam" id="3.30.70.250:FF:000001">
    <property type="entry name" value="Malonyl CoA-acyl carrier protein transacylase"/>
    <property type="match status" value="1"/>
</dbReference>
<dbReference type="Pfam" id="PF00698">
    <property type="entry name" value="Acyl_transf_1"/>
    <property type="match status" value="1"/>
</dbReference>
<evidence type="ECO:0000256" key="1">
    <source>
        <dbReference type="ARBA" id="ARBA00022679"/>
    </source>
</evidence>
<dbReference type="NCBIfam" id="TIGR00128">
    <property type="entry name" value="fabD"/>
    <property type="match status" value="1"/>
</dbReference>
<comment type="catalytic activity">
    <reaction evidence="3 4">
        <text>holo-[ACP] + malonyl-CoA = malonyl-[ACP] + CoA</text>
        <dbReference type="Rhea" id="RHEA:41792"/>
        <dbReference type="Rhea" id="RHEA-COMP:9623"/>
        <dbReference type="Rhea" id="RHEA-COMP:9685"/>
        <dbReference type="ChEBI" id="CHEBI:57287"/>
        <dbReference type="ChEBI" id="CHEBI:57384"/>
        <dbReference type="ChEBI" id="CHEBI:64479"/>
        <dbReference type="ChEBI" id="CHEBI:78449"/>
        <dbReference type="EC" id="2.3.1.39"/>
    </reaction>
</comment>
<gene>
    <name evidence="7" type="primary">fabD</name>
    <name evidence="7" type="ORF">BW727_100893</name>
</gene>
<accession>A0A1S6IP20</accession>
<feature type="active site" evidence="5">
    <location>
        <position position="89"/>
    </location>
</feature>
<dbReference type="InterPro" id="IPR050858">
    <property type="entry name" value="Mal-CoA-ACP_Trans/PKS_FabD"/>
</dbReference>
<dbReference type="AlphaFoldDB" id="A0A1S6IP20"/>
<keyword evidence="1 4" id="KW-0808">Transferase</keyword>
<dbReference type="Gene3D" id="3.30.70.250">
    <property type="entry name" value="Malonyl-CoA ACP transacylase, ACP-binding"/>
    <property type="match status" value="1"/>
</dbReference>
<evidence type="ECO:0000256" key="3">
    <source>
        <dbReference type="ARBA" id="ARBA00048462"/>
    </source>
</evidence>
<keyword evidence="2 4" id="KW-0012">Acyltransferase</keyword>
<dbReference type="GO" id="GO:0005829">
    <property type="term" value="C:cytosol"/>
    <property type="evidence" value="ECO:0007669"/>
    <property type="project" value="TreeGrafter"/>
</dbReference>
<protein>
    <recommendedName>
        <fullName evidence="4">Malonyl CoA-acyl carrier protein transacylase</fullName>
        <ecNumber evidence="4">2.3.1.39</ecNumber>
    </recommendedName>
</protein>
<dbReference type="InterPro" id="IPR024925">
    <property type="entry name" value="Malonyl_CoA-ACP_transAc"/>
</dbReference>
<dbReference type="GO" id="GO:0006633">
    <property type="term" value="P:fatty acid biosynthetic process"/>
    <property type="evidence" value="ECO:0007669"/>
    <property type="project" value="TreeGrafter"/>
</dbReference>
<dbReference type="STRING" id="708126.BW727_100893"/>
<dbReference type="PIRSF" id="PIRSF000446">
    <property type="entry name" value="Mct"/>
    <property type="match status" value="1"/>
</dbReference>
<dbReference type="GO" id="GO:0004314">
    <property type="term" value="F:[acyl-carrier-protein] S-malonyltransferase activity"/>
    <property type="evidence" value="ECO:0007669"/>
    <property type="project" value="UniProtKB-EC"/>
</dbReference>
<dbReference type="EC" id="2.3.1.39" evidence="4"/>
<evidence type="ECO:0000313" key="8">
    <source>
        <dbReference type="Proteomes" id="UP000188993"/>
    </source>
</evidence>
<evidence type="ECO:0000313" key="7">
    <source>
        <dbReference type="EMBL" id="AQS53286.1"/>
    </source>
</evidence>
<feature type="active site" evidence="5">
    <location>
        <position position="198"/>
    </location>
</feature>
<evidence type="ECO:0000259" key="6">
    <source>
        <dbReference type="SMART" id="SM00827"/>
    </source>
</evidence>
<feature type="domain" description="Malonyl-CoA:ACP transacylase (MAT)" evidence="6">
    <location>
        <begin position="6"/>
        <end position="308"/>
    </location>
</feature>
<dbReference type="Proteomes" id="UP000188993">
    <property type="component" value="Chromosome"/>
</dbReference>
<dbReference type="InterPro" id="IPR016036">
    <property type="entry name" value="Malonyl_transacylase_ACP-bd"/>
</dbReference>
<dbReference type="OrthoDB" id="9805460at2"/>
<dbReference type="SMART" id="SM00827">
    <property type="entry name" value="PKS_AT"/>
    <property type="match status" value="1"/>
</dbReference>
<dbReference type="SUPFAM" id="SSF55048">
    <property type="entry name" value="Probable ACP-binding domain of malonyl-CoA ACP transacylase"/>
    <property type="match status" value="1"/>
</dbReference>
<evidence type="ECO:0000256" key="4">
    <source>
        <dbReference type="PIRNR" id="PIRNR000446"/>
    </source>
</evidence>
<dbReference type="PANTHER" id="PTHR42681">
    <property type="entry name" value="MALONYL-COA-ACYL CARRIER PROTEIN TRANSACYLASE, MITOCHONDRIAL"/>
    <property type="match status" value="1"/>
</dbReference>
<dbReference type="InterPro" id="IPR016035">
    <property type="entry name" value="Acyl_Trfase/lysoPLipase"/>
</dbReference>
<dbReference type="InterPro" id="IPR004410">
    <property type="entry name" value="Malonyl_CoA-ACP_transAc_FabD"/>
</dbReference>
<dbReference type="InterPro" id="IPR014043">
    <property type="entry name" value="Acyl_transferase_dom"/>
</dbReference>
<comment type="similarity">
    <text evidence="4">Belongs to the fabD family.</text>
</comment>
<dbReference type="PANTHER" id="PTHR42681:SF1">
    <property type="entry name" value="MALONYL-COA-ACYL CARRIER PROTEIN TRANSACYLASE, MITOCHONDRIAL"/>
    <property type="match status" value="1"/>
</dbReference>
<reference evidence="7 8" key="1">
    <citation type="journal article" date="2014" name="Int. J. Syst. Evol. Microbiol.">
        <title>Jeotgalibaca dankookensis gen. nov., sp. nov., a member of the family Carnobacteriaceae, isolated from seujeot (Korean traditional food).</title>
        <authorList>
            <person name="Lee D.G."/>
            <person name="Trujillo M.E."/>
            <person name="Kang H."/>
            <person name="Ahn T.Y."/>
        </authorList>
    </citation>
    <scope>NUCLEOTIDE SEQUENCE [LARGE SCALE GENOMIC DNA]</scope>
    <source>
        <strain evidence="7 8">EX-07</strain>
    </source>
</reference>
<evidence type="ECO:0000256" key="5">
    <source>
        <dbReference type="PIRSR" id="PIRSR000446-1"/>
    </source>
</evidence>
<proteinExistence type="inferred from homology"/>
<keyword evidence="8" id="KW-1185">Reference proteome</keyword>
<sequence length="309" mass="33407">MTVAFVYSGQGSQYIGMGKELYDFSEIVRDTFKEASHVLGYDLASLCFEENEKLNLTEYTQPAILTVSYAIDQLLGSVGIQPTLVAGLSLGEYTALVKANAFSFSQGVSLVVKRGRYMSEAAPRGTGKMVAVMYTDRHFIEAACLEASKVGIVSPANYNMPTQVVIGGEVAAVDAAVAILEEQGVRRMIPLDVSGPFHTALLDPASQRLKEELAKMTFNEPSLPVIGNTEAQVMQAGDIASLLERQVKSAVKWEDSVREMIAMGATTFVEVGPGKTLSKFIKKIDKTVTVLNVEDLKSFEKTVAALSTK</sequence>
<dbReference type="SUPFAM" id="SSF52151">
    <property type="entry name" value="FabD/lysophospholipase-like"/>
    <property type="match status" value="1"/>
</dbReference>